<dbReference type="VEuPathDB" id="FungiDB:RhiirFUN_017648"/>
<dbReference type="EMBL" id="LLXI01002527">
    <property type="protein sequence ID" value="PKY57371.1"/>
    <property type="molecule type" value="Genomic_DNA"/>
</dbReference>
<evidence type="ECO:0000256" key="2">
    <source>
        <dbReference type="ARBA" id="ARBA00022741"/>
    </source>
</evidence>
<evidence type="ECO:0000256" key="4">
    <source>
        <dbReference type="ARBA" id="ARBA00022840"/>
    </source>
</evidence>
<dbReference type="PROSITE" id="PS50011">
    <property type="entry name" value="PROTEIN_KINASE_DOM"/>
    <property type="match status" value="1"/>
</dbReference>
<keyword evidence="3 6" id="KW-0418">Kinase</keyword>
<keyword evidence="2" id="KW-0547">Nucleotide-binding</keyword>
<keyword evidence="4" id="KW-0067">ATP-binding</keyword>
<feature type="domain" description="Protein kinase" evidence="5">
    <location>
        <begin position="33"/>
        <end position="305"/>
    </location>
</feature>
<dbReference type="PANTHER" id="PTHR44329:SF288">
    <property type="entry name" value="MITOGEN-ACTIVATED PROTEIN KINASE KINASE KINASE 20"/>
    <property type="match status" value="1"/>
</dbReference>
<dbReference type="PANTHER" id="PTHR44329">
    <property type="entry name" value="SERINE/THREONINE-PROTEIN KINASE TNNI3K-RELATED"/>
    <property type="match status" value="1"/>
</dbReference>
<name>A0A2I1HEP5_9GLOM</name>
<dbReference type="Gene3D" id="1.10.510.10">
    <property type="entry name" value="Transferase(Phosphotransferase) domain 1"/>
    <property type="match status" value="1"/>
</dbReference>
<dbReference type="InterPro" id="IPR000719">
    <property type="entry name" value="Prot_kinase_dom"/>
</dbReference>
<dbReference type="InterPro" id="IPR051681">
    <property type="entry name" value="Ser/Thr_Kinases-Pseudokinases"/>
</dbReference>
<accession>A0A2I1HEP5</accession>
<evidence type="ECO:0000313" key="7">
    <source>
        <dbReference type="Proteomes" id="UP000234323"/>
    </source>
</evidence>
<evidence type="ECO:0000256" key="3">
    <source>
        <dbReference type="ARBA" id="ARBA00022777"/>
    </source>
</evidence>
<dbReference type="GO" id="GO:0005524">
    <property type="term" value="F:ATP binding"/>
    <property type="evidence" value="ECO:0007669"/>
    <property type="project" value="UniProtKB-KW"/>
</dbReference>
<dbReference type="Proteomes" id="UP000234323">
    <property type="component" value="Unassembled WGS sequence"/>
</dbReference>
<sequence length="336" mass="39092">MQLRLEERHTNKIKILLDDEVSQIIYYYDPQGFKILDKISSGTSTLVYNVCWKSTSIFAIKKFVENSNNEEIINEIHLTGMVNLHPNIIQFYGVTKLKDEINYSLVLEYAEGGTLGKYLRDNIITFKWESQLKFAKEISSAISWLHIDKGIIHGDLHPNNILIQKDTIKLADFGRSFLKGSDSNTDDIRGVIPYMDPKFFETQNHSYVLTEKSDIYSLGVIFWELTSGKSPFDFETKNNDLFEIFKIKSDIFNGKRENPIPNTNDKFVSLYKKCWEHEPDERPDIQQVISEIINIETIKISNNFYFEEIETTENLDEDSILPSCDDYDINSDKYKP</sequence>
<evidence type="ECO:0000259" key="5">
    <source>
        <dbReference type="PROSITE" id="PS50011"/>
    </source>
</evidence>
<gene>
    <name evidence="6" type="ORF">RhiirA4_509766</name>
</gene>
<dbReference type="InterPro" id="IPR011009">
    <property type="entry name" value="Kinase-like_dom_sf"/>
</dbReference>
<keyword evidence="1" id="KW-0808">Transferase</keyword>
<dbReference type="VEuPathDB" id="FungiDB:RhiirA1_458691"/>
<dbReference type="Pfam" id="PF00069">
    <property type="entry name" value="Pkinase"/>
    <property type="match status" value="1"/>
</dbReference>
<evidence type="ECO:0000313" key="6">
    <source>
        <dbReference type="EMBL" id="PKY57371.1"/>
    </source>
</evidence>
<protein>
    <submittedName>
        <fullName evidence="6">Kinase-like protein</fullName>
    </submittedName>
</protein>
<dbReference type="GO" id="GO:0004674">
    <property type="term" value="F:protein serine/threonine kinase activity"/>
    <property type="evidence" value="ECO:0007669"/>
    <property type="project" value="TreeGrafter"/>
</dbReference>
<dbReference type="SUPFAM" id="SSF56112">
    <property type="entry name" value="Protein kinase-like (PK-like)"/>
    <property type="match status" value="1"/>
</dbReference>
<reference evidence="6 7" key="1">
    <citation type="submission" date="2015-10" db="EMBL/GenBank/DDBJ databases">
        <title>Genome analyses suggest a sexual origin of heterokaryosis in a supposedly ancient asexual fungus.</title>
        <authorList>
            <person name="Ropars J."/>
            <person name="Sedzielewska K."/>
            <person name="Noel J."/>
            <person name="Charron P."/>
            <person name="Farinelli L."/>
            <person name="Marton T."/>
            <person name="Kruger M."/>
            <person name="Pelin A."/>
            <person name="Brachmann A."/>
            <person name="Corradi N."/>
        </authorList>
    </citation>
    <scope>NUCLEOTIDE SEQUENCE [LARGE SCALE GENOMIC DNA]</scope>
    <source>
        <strain evidence="6 7">A4</strain>
    </source>
</reference>
<organism evidence="6 7">
    <name type="scientific">Rhizophagus irregularis</name>
    <dbReference type="NCBI Taxonomy" id="588596"/>
    <lineage>
        <taxon>Eukaryota</taxon>
        <taxon>Fungi</taxon>
        <taxon>Fungi incertae sedis</taxon>
        <taxon>Mucoromycota</taxon>
        <taxon>Glomeromycotina</taxon>
        <taxon>Glomeromycetes</taxon>
        <taxon>Glomerales</taxon>
        <taxon>Glomeraceae</taxon>
        <taxon>Rhizophagus</taxon>
    </lineage>
</organism>
<proteinExistence type="predicted"/>
<dbReference type="VEuPathDB" id="FungiDB:FUN_000178"/>
<evidence type="ECO:0000256" key="1">
    <source>
        <dbReference type="ARBA" id="ARBA00022679"/>
    </source>
</evidence>
<dbReference type="AlphaFoldDB" id="A0A2I1HEP5"/>
<keyword evidence="7" id="KW-1185">Reference proteome</keyword>
<comment type="caution">
    <text evidence="6">The sequence shown here is derived from an EMBL/GenBank/DDBJ whole genome shotgun (WGS) entry which is preliminary data.</text>
</comment>